<dbReference type="SUPFAM" id="SSF54928">
    <property type="entry name" value="RNA-binding domain, RBD"/>
    <property type="match status" value="1"/>
</dbReference>
<keyword evidence="6" id="KW-1185">Reference proteome</keyword>
<dbReference type="Pfam" id="PF00076">
    <property type="entry name" value="RRM_1"/>
    <property type="match status" value="1"/>
</dbReference>
<evidence type="ECO:0000259" key="4">
    <source>
        <dbReference type="PROSITE" id="PS50102"/>
    </source>
</evidence>
<proteinExistence type="predicted"/>
<dbReference type="InterPro" id="IPR012677">
    <property type="entry name" value="Nucleotide-bd_a/b_plait_sf"/>
</dbReference>
<evidence type="ECO:0000256" key="2">
    <source>
        <dbReference type="PROSITE-ProRule" id="PRU00176"/>
    </source>
</evidence>
<evidence type="ECO:0000256" key="3">
    <source>
        <dbReference type="SAM" id="MobiDB-lite"/>
    </source>
</evidence>
<dbReference type="SMART" id="SM00360">
    <property type="entry name" value="RRM"/>
    <property type="match status" value="1"/>
</dbReference>
<keyword evidence="1 2" id="KW-0694">RNA-binding</keyword>
<protein>
    <recommendedName>
        <fullName evidence="4">RRM domain-containing protein</fullName>
    </recommendedName>
</protein>
<organism evidence="5 6">
    <name type="scientific">Zingiber officinale</name>
    <name type="common">Ginger</name>
    <name type="synonym">Amomum zingiber</name>
    <dbReference type="NCBI Taxonomy" id="94328"/>
    <lineage>
        <taxon>Eukaryota</taxon>
        <taxon>Viridiplantae</taxon>
        <taxon>Streptophyta</taxon>
        <taxon>Embryophyta</taxon>
        <taxon>Tracheophyta</taxon>
        <taxon>Spermatophyta</taxon>
        <taxon>Magnoliopsida</taxon>
        <taxon>Liliopsida</taxon>
        <taxon>Zingiberales</taxon>
        <taxon>Zingiberaceae</taxon>
        <taxon>Zingiber</taxon>
    </lineage>
</organism>
<evidence type="ECO:0000313" key="6">
    <source>
        <dbReference type="Proteomes" id="UP000734854"/>
    </source>
</evidence>
<dbReference type="InterPro" id="IPR035979">
    <property type="entry name" value="RBD_domain_sf"/>
</dbReference>
<dbReference type="PROSITE" id="PS50102">
    <property type="entry name" value="RRM"/>
    <property type="match status" value="1"/>
</dbReference>
<dbReference type="EMBL" id="JACMSC010000015">
    <property type="protein sequence ID" value="KAG6485365.1"/>
    <property type="molecule type" value="Genomic_DNA"/>
</dbReference>
<name>A0A8J5FF64_ZINOF</name>
<feature type="domain" description="RRM" evidence="4">
    <location>
        <begin position="83"/>
        <end position="164"/>
    </location>
</feature>
<sequence>MHCTSGGKAKRGGSRDPSGLLMKSSANGAARRGAAQEVDGKCWVWAGFGPVVDLMFREVSVRNGCPWWKDSRMGQQFGDTTLTKVFVGGLAWETREEAMREHFDRFGDILEAVIISDKHTGLGFDACLCERQVTFKEAEAAKHACEDATPVINGRRANCNLASLGAKRAGHRPEPPSTRRSVIGATAADSSSAVVLPRPLHNAAAIVASSVPTPSLPQCAPILPHRRLQVKNLLRSPYPGAGQENPPDSAGTCTISAPCRVAQEHTTYSPRCITDFSYNGRMGHTGGLVAAAGTMPVYPLYQFQQHQPPFFHAPNATTAVATVPSAIQPAPPTDRSSQFNHGCHISL</sequence>
<dbReference type="AlphaFoldDB" id="A0A8J5FF64"/>
<evidence type="ECO:0000313" key="5">
    <source>
        <dbReference type="EMBL" id="KAG6485365.1"/>
    </source>
</evidence>
<comment type="caution">
    <text evidence="5">The sequence shown here is derived from an EMBL/GenBank/DDBJ whole genome shotgun (WGS) entry which is preliminary data.</text>
</comment>
<evidence type="ECO:0000256" key="1">
    <source>
        <dbReference type="ARBA" id="ARBA00022884"/>
    </source>
</evidence>
<dbReference type="GO" id="GO:0003723">
    <property type="term" value="F:RNA binding"/>
    <property type="evidence" value="ECO:0007669"/>
    <property type="project" value="UniProtKB-UniRule"/>
</dbReference>
<dbReference type="Proteomes" id="UP000734854">
    <property type="component" value="Unassembled WGS sequence"/>
</dbReference>
<reference evidence="5 6" key="1">
    <citation type="submission" date="2020-08" db="EMBL/GenBank/DDBJ databases">
        <title>Plant Genome Project.</title>
        <authorList>
            <person name="Zhang R.-G."/>
        </authorList>
    </citation>
    <scope>NUCLEOTIDE SEQUENCE [LARGE SCALE GENOMIC DNA]</scope>
    <source>
        <tissue evidence="5">Rhizome</tissue>
    </source>
</reference>
<accession>A0A8J5FF64</accession>
<dbReference type="PANTHER" id="PTHR11176">
    <property type="entry name" value="BOULE-RELATED"/>
    <property type="match status" value="1"/>
</dbReference>
<dbReference type="Gene3D" id="3.30.70.330">
    <property type="match status" value="1"/>
</dbReference>
<feature type="region of interest" description="Disordered" evidence="3">
    <location>
        <begin position="1"/>
        <end position="23"/>
    </location>
</feature>
<dbReference type="PANTHER" id="PTHR11176:SF56">
    <property type="entry name" value="RRM DOMAIN-CONTAINING PROTEIN"/>
    <property type="match status" value="1"/>
</dbReference>
<gene>
    <name evidence="5" type="ORF">ZIOFF_053902</name>
</gene>
<dbReference type="InterPro" id="IPR000504">
    <property type="entry name" value="RRM_dom"/>
</dbReference>